<name>A0A179RXD2_9HYPH</name>
<dbReference type="AlphaFoldDB" id="A0A179RXD2"/>
<sequence>MKESTVLLVTLSVVLSAAAQIALKGGMMSDTVQRSMTAESIAIQVYHIVFNPLVILGLFFYAASAAVWLLVLARIPVSSAYPFVAVAIVLTSLLGRVVYHDQFSPAKIVATLIIVGGVVMMAKA</sequence>
<evidence type="ECO:0008006" key="9">
    <source>
        <dbReference type="Google" id="ProtNLM"/>
    </source>
</evidence>
<keyword evidence="3 6" id="KW-0812">Transmembrane</keyword>
<feature type="transmembrane region" description="Helical" evidence="6">
    <location>
        <begin position="43"/>
        <end position="73"/>
    </location>
</feature>
<protein>
    <recommendedName>
        <fullName evidence="9">EamA domain-containing protein</fullName>
    </recommendedName>
</protein>
<evidence type="ECO:0000256" key="6">
    <source>
        <dbReference type="SAM" id="Phobius"/>
    </source>
</evidence>
<evidence type="ECO:0000256" key="2">
    <source>
        <dbReference type="ARBA" id="ARBA00022475"/>
    </source>
</evidence>
<keyword evidence="4 6" id="KW-1133">Transmembrane helix</keyword>
<evidence type="ECO:0000313" key="7">
    <source>
        <dbReference type="EMBL" id="OAS14639.1"/>
    </source>
</evidence>
<evidence type="ECO:0000256" key="4">
    <source>
        <dbReference type="ARBA" id="ARBA00022989"/>
    </source>
</evidence>
<reference evidence="7 8" key="1">
    <citation type="submission" date="2016-04" db="EMBL/GenBank/DDBJ databases">
        <authorList>
            <person name="Evans L.H."/>
            <person name="Alamgir A."/>
            <person name="Owens N."/>
            <person name="Weber N.D."/>
            <person name="Virtaneva K."/>
            <person name="Barbian K."/>
            <person name="Babar A."/>
            <person name="Rosenke K."/>
        </authorList>
    </citation>
    <scope>NUCLEOTIDE SEQUENCE [LARGE SCALE GENOMIC DNA]</scope>
    <source>
        <strain evidence="7 8">PMB02</strain>
    </source>
</reference>
<evidence type="ECO:0000256" key="3">
    <source>
        <dbReference type="ARBA" id="ARBA00022692"/>
    </source>
</evidence>
<keyword evidence="2" id="KW-1003">Cell membrane</keyword>
<feature type="transmembrane region" description="Helical" evidence="6">
    <location>
        <begin position="105"/>
        <end position="122"/>
    </location>
</feature>
<dbReference type="GO" id="GO:0022857">
    <property type="term" value="F:transmembrane transporter activity"/>
    <property type="evidence" value="ECO:0007669"/>
    <property type="project" value="InterPro"/>
</dbReference>
<dbReference type="InterPro" id="IPR037185">
    <property type="entry name" value="EmrE-like"/>
</dbReference>
<dbReference type="PANTHER" id="PTHR30561">
    <property type="entry name" value="SMR FAMILY PROTON-DEPENDENT DRUG EFFLUX TRANSPORTER SUGE"/>
    <property type="match status" value="1"/>
</dbReference>
<dbReference type="Proteomes" id="UP000078316">
    <property type="component" value="Unassembled WGS sequence"/>
</dbReference>
<dbReference type="SUPFAM" id="SSF103481">
    <property type="entry name" value="Multidrug resistance efflux transporter EmrE"/>
    <property type="match status" value="1"/>
</dbReference>
<dbReference type="RefSeq" id="WP_048435689.1">
    <property type="nucleotide sequence ID" value="NZ_LWHQ01000088.1"/>
</dbReference>
<dbReference type="Gene3D" id="1.10.3730.20">
    <property type="match status" value="1"/>
</dbReference>
<evidence type="ECO:0000313" key="8">
    <source>
        <dbReference type="Proteomes" id="UP000078316"/>
    </source>
</evidence>
<feature type="transmembrane region" description="Helical" evidence="6">
    <location>
        <begin position="80"/>
        <end position="99"/>
    </location>
</feature>
<evidence type="ECO:0000256" key="5">
    <source>
        <dbReference type="ARBA" id="ARBA00023136"/>
    </source>
</evidence>
<comment type="subcellular location">
    <subcellularLocation>
        <location evidence="1">Cell membrane</location>
        <topology evidence="1">Multi-pass membrane protein</topology>
    </subcellularLocation>
</comment>
<proteinExistence type="predicted"/>
<dbReference type="InterPro" id="IPR000390">
    <property type="entry name" value="Small_drug/metabolite_transptr"/>
</dbReference>
<keyword evidence="5 6" id="KW-0472">Membrane</keyword>
<gene>
    <name evidence="7" type="ORF">A5481_30200</name>
</gene>
<organism evidence="7 8">
    <name type="scientific">Methylobacterium platani</name>
    <dbReference type="NCBI Taxonomy" id="427683"/>
    <lineage>
        <taxon>Bacteria</taxon>
        <taxon>Pseudomonadati</taxon>
        <taxon>Pseudomonadota</taxon>
        <taxon>Alphaproteobacteria</taxon>
        <taxon>Hyphomicrobiales</taxon>
        <taxon>Methylobacteriaceae</taxon>
        <taxon>Methylobacterium</taxon>
    </lineage>
</organism>
<dbReference type="PANTHER" id="PTHR30561:SF9">
    <property type="entry name" value="4-AMINO-4-DEOXY-L-ARABINOSE-PHOSPHOUNDECAPRENOL FLIPPASE SUBUNIT ARNF-RELATED"/>
    <property type="match status" value="1"/>
</dbReference>
<dbReference type="EMBL" id="LWHQ01000088">
    <property type="protein sequence ID" value="OAS14639.1"/>
    <property type="molecule type" value="Genomic_DNA"/>
</dbReference>
<evidence type="ECO:0000256" key="1">
    <source>
        <dbReference type="ARBA" id="ARBA00004651"/>
    </source>
</evidence>
<accession>A0A179RXD2</accession>
<dbReference type="STRING" id="427683.A5481_30200"/>
<comment type="caution">
    <text evidence="7">The sequence shown here is derived from an EMBL/GenBank/DDBJ whole genome shotgun (WGS) entry which is preliminary data.</text>
</comment>
<dbReference type="GO" id="GO:0005886">
    <property type="term" value="C:plasma membrane"/>
    <property type="evidence" value="ECO:0007669"/>
    <property type="project" value="UniProtKB-SubCell"/>
</dbReference>